<dbReference type="OrthoDB" id="9803729at2"/>
<keyword evidence="5" id="KW-0032">Aminotransferase</keyword>
<protein>
    <submittedName>
        <fullName evidence="5">Aminotransferase class I/II-fold pyridoxal phosphate-dependent enzyme</fullName>
    </submittedName>
</protein>
<proteinExistence type="inferred from homology"/>
<dbReference type="InterPro" id="IPR054542">
    <property type="entry name" value="Cys_met_metab_PP"/>
</dbReference>
<evidence type="ECO:0000256" key="1">
    <source>
        <dbReference type="ARBA" id="ARBA00001933"/>
    </source>
</evidence>
<keyword evidence="5" id="KW-0808">Transferase</keyword>
<dbReference type="Pfam" id="PF01053">
    <property type="entry name" value="Cys_Met_Meta_PP"/>
    <property type="match status" value="1"/>
</dbReference>
<reference evidence="6" key="1">
    <citation type="submission" date="2019-05" db="EMBL/GenBank/DDBJ databases">
        <title>Flavobacterium profundi sp. nov., isolated from a deep-sea seamount.</title>
        <authorList>
            <person name="Zhang D.-C."/>
        </authorList>
    </citation>
    <scope>NUCLEOTIDE SEQUENCE [LARGE SCALE GENOMIC DNA]</scope>
    <source>
        <strain evidence="6">TP390</strain>
    </source>
</reference>
<organism evidence="5 6">
    <name type="scientific">Flavobacterium profundi</name>
    <dbReference type="NCBI Taxonomy" id="1774945"/>
    <lineage>
        <taxon>Bacteria</taxon>
        <taxon>Pseudomonadati</taxon>
        <taxon>Bacteroidota</taxon>
        <taxon>Flavobacteriia</taxon>
        <taxon>Flavobacteriales</taxon>
        <taxon>Flavobacteriaceae</taxon>
        <taxon>Flavobacterium</taxon>
    </lineage>
</organism>
<sequence>MKKQHIQTLAVHAGETKGKNKDIIQPIHLSTTFERNEDGTTGEYIYTRGENPNRIAVEQKLAQIEGAKTAIAFASGMAAINALFDTLLEPNCHIIIPDDCYHGTRQLLDTFFKRWNVTTNRIDMTEATHVEKAIQPNTKLIWIETPSNPQLKITDLEAVISIAKKNNILTVCDNTFATPLAQKTIQNGIDYVMYSSTKFFSGHSDILGGVVLTNKEDELSQSIRTYQKMAGAVPSPFDCWLLNRSLATFPLRFRAQSDNAITIANFLSTHPSIEKVFFPGLASHENHHIAKKQMQNGFGTIVSILVKGNQENALAFTNKLHIFKHATSLGGVESLVEHRRSVEGTNPISPENLIRLSIGIEYIDDLLSDLKQALE</sequence>
<comment type="caution">
    <text evidence="5">The sequence shown here is derived from an EMBL/GenBank/DDBJ whole genome shotgun (WGS) entry which is preliminary data.</text>
</comment>
<dbReference type="InterPro" id="IPR015422">
    <property type="entry name" value="PyrdxlP-dep_Trfase_small"/>
</dbReference>
<dbReference type="FunFam" id="3.40.640.10:FF:000046">
    <property type="entry name" value="Cystathionine gamma-lyase"/>
    <property type="match status" value="1"/>
</dbReference>
<keyword evidence="2 3" id="KW-0663">Pyridoxal phosphate</keyword>
<dbReference type="GO" id="GO:0016846">
    <property type="term" value="F:carbon-sulfur lyase activity"/>
    <property type="evidence" value="ECO:0007669"/>
    <property type="project" value="TreeGrafter"/>
</dbReference>
<comment type="similarity">
    <text evidence="4">Belongs to the trans-sulfuration enzymes family.</text>
</comment>
<name>A0A6I4IE05_9FLAO</name>
<dbReference type="GO" id="GO:0005737">
    <property type="term" value="C:cytoplasm"/>
    <property type="evidence" value="ECO:0007669"/>
    <property type="project" value="TreeGrafter"/>
</dbReference>
<dbReference type="Gene3D" id="3.40.640.10">
    <property type="entry name" value="Type I PLP-dependent aspartate aminotransferase-like (Major domain)"/>
    <property type="match status" value="1"/>
</dbReference>
<dbReference type="CDD" id="cd00614">
    <property type="entry name" value="CGS_like"/>
    <property type="match status" value="1"/>
</dbReference>
<accession>A0A6I4IE05</accession>
<evidence type="ECO:0000256" key="4">
    <source>
        <dbReference type="RuleBase" id="RU362118"/>
    </source>
</evidence>
<gene>
    <name evidence="5" type="ORF">GOQ30_00560</name>
</gene>
<dbReference type="SUPFAM" id="SSF53383">
    <property type="entry name" value="PLP-dependent transferases"/>
    <property type="match status" value="1"/>
</dbReference>
<dbReference type="Proteomes" id="UP000431264">
    <property type="component" value="Unassembled WGS sequence"/>
</dbReference>
<evidence type="ECO:0000313" key="6">
    <source>
        <dbReference type="Proteomes" id="UP000431264"/>
    </source>
</evidence>
<dbReference type="PROSITE" id="PS00868">
    <property type="entry name" value="CYS_MET_METAB_PP"/>
    <property type="match status" value="1"/>
</dbReference>
<dbReference type="PIRSF" id="PIRSF001434">
    <property type="entry name" value="CGS"/>
    <property type="match status" value="1"/>
</dbReference>
<dbReference type="EMBL" id="WQLW01000001">
    <property type="protein sequence ID" value="MVO07650.1"/>
    <property type="molecule type" value="Genomic_DNA"/>
</dbReference>
<evidence type="ECO:0000313" key="5">
    <source>
        <dbReference type="EMBL" id="MVO07650.1"/>
    </source>
</evidence>
<keyword evidence="6" id="KW-1185">Reference proteome</keyword>
<evidence type="ECO:0000256" key="2">
    <source>
        <dbReference type="ARBA" id="ARBA00022898"/>
    </source>
</evidence>
<dbReference type="InterPro" id="IPR000277">
    <property type="entry name" value="Cys/Met-Metab_PyrdxlP-dep_enz"/>
</dbReference>
<dbReference type="GO" id="GO:0030170">
    <property type="term" value="F:pyridoxal phosphate binding"/>
    <property type="evidence" value="ECO:0007669"/>
    <property type="project" value="InterPro"/>
</dbReference>
<dbReference type="Gene3D" id="3.90.1150.10">
    <property type="entry name" value="Aspartate Aminotransferase, domain 1"/>
    <property type="match status" value="1"/>
</dbReference>
<dbReference type="InterPro" id="IPR015421">
    <property type="entry name" value="PyrdxlP-dep_Trfase_major"/>
</dbReference>
<dbReference type="RefSeq" id="WP_140996072.1">
    <property type="nucleotide sequence ID" value="NZ_VDCZ01000001.1"/>
</dbReference>
<dbReference type="AlphaFoldDB" id="A0A6I4IE05"/>
<feature type="modified residue" description="N6-(pyridoxal phosphate)lysine" evidence="3">
    <location>
        <position position="198"/>
    </location>
</feature>
<dbReference type="PANTHER" id="PTHR11808">
    <property type="entry name" value="TRANS-SULFURATION ENZYME FAMILY MEMBER"/>
    <property type="match status" value="1"/>
</dbReference>
<dbReference type="GO" id="GO:0019346">
    <property type="term" value="P:transsulfuration"/>
    <property type="evidence" value="ECO:0007669"/>
    <property type="project" value="InterPro"/>
</dbReference>
<evidence type="ECO:0000256" key="3">
    <source>
        <dbReference type="PIRSR" id="PIRSR001434-2"/>
    </source>
</evidence>
<dbReference type="InterPro" id="IPR015424">
    <property type="entry name" value="PyrdxlP-dep_Trfase"/>
</dbReference>
<dbReference type="PANTHER" id="PTHR11808:SF35">
    <property type="entry name" value="CYSTATHIONINE GAMMA-SYNTHASE (AFU_ORTHOLOGUE AFUA_7G01590)"/>
    <property type="match status" value="1"/>
</dbReference>
<comment type="cofactor">
    <cofactor evidence="1 4">
        <name>pyridoxal 5'-phosphate</name>
        <dbReference type="ChEBI" id="CHEBI:597326"/>
    </cofactor>
</comment>
<dbReference type="GO" id="GO:0008483">
    <property type="term" value="F:transaminase activity"/>
    <property type="evidence" value="ECO:0007669"/>
    <property type="project" value="UniProtKB-KW"/>
</dbReference>